<comment type="catalytic activity">
    <reaction evidence="7">
        <text>O-succinyl-L-homoserine + hydrogen sulfide = L-homocysteine + succinate</text>
        <dbReference type="Rhea" id="RHEA:27826"/>
        <dbReference type="ChEBI" id="CHEBI:29919"/>
        <dbReference type="ChEBI" id="CHEBI:30031"/>
        <dbReference type="ChEBI" id="CHEBI:57661"/>
        <dbReference type="ChEBI" id="CHEBI:58199"/>
    </reaction>
</comment>
<dbReference type="Pfam" id="PF01053">
    <property type="entry name" value="Cys_Met_Meta_PP"/>
    <property type="match status" value="1"/>
</dbReference>
<dbReference type="GO" id="GO:0016846">
    <property type="term" value="F:carbon-sulfur lyase activity"/>
    <property type="evidence" value="ECO:0007669"/>
    <property type="project" value="TreeGrafter"/>
</dbReference>
<dbReference type="GO" id="GO:0030170">
    <property type="term" value="F:pyridoxal phosphate binding"/>
    <property type="evidence" value="ECO:0007669"/>
    <property type="project" value="UniProtKB-UniRule"/>
</dbReference>
<evidence type="ECO:0000256" key="2">
    <source>
        <dbReference type="ARBA" id="ARBA00011881"/>
    </source>
</evidence>
<comment type="function">
    <text evidence="7">Catalyzes the formation of L-homocysteine from O-succinyl-L-homoserine (OSHS) and hydrogen sulfide.</text>
</comment>
<gene>
    <name evidence="7" type="primary">metZ</name>
    <name evidence="10" type="ORF">SAMN05216578_104120</name>
</gene>
<evidence type="ECO:0000313" key="10">
    <source>
        <dbReference type="EMBL" id="SFQ80749.1"/>
    </source>
</evidence>
<dbReference type="InterPro" id="IPR015424">
    <property type="entry name" value="PyrdxlP-dep_Trfase"/>
</dbReference>
<dbReference type="EMBL" id="FOYD01000004">
    <property type="protein sequence ID" value="SFQ80749.1"/>
    <property type="molecule type" value="Genomic_DNA"/>
</dbReference>
<dbReference type="Proteomes" id="UP000242815">
    <property type="component" value="Unassembled WGS sequence"/>
</dbReference>
<dbReference type="SUPFAM" id="SSF53383">
    <property type="entry name" value="PLP-dependent transferases"/>
    <property type="match status" value="1"/>
</dbReference>
<evidence type="ECO:0000256" key="6">
    <source>
        <dbReference type="ARBA" id="ARBA00071157"/>
    </source>
</evidence>
<dbReference type="RefSeq" id="WP_090538543.1">
    <property type="nucleotide sequence ID" value="NZ_FOYD01000004.1"/>
</dbReference>
<feature type="modified residue" description="N6-(pyridoxal phosphate)lysine" evidence="7 8">
    <location>
        <position position="219"/>
    </location>
</feature>
<dbReference type="Gene3D" id="3.90.1150.10">
    <property type="entry name" value="Aspartate Aminotransferase, domain 1"/>
    <property type="match status" value="1"/>
</dbReference>
<dbReference type="FunFam" id="3.90.1150.10:FF:000033">
    <property type="entry name" value="Cystathionine gamma-synthase"/>
    <property type="match status" value="1"/>
</dbReference>
<comment type="subunit">
    <text evidence="2 7">Homotetramer.</text>
</comment>
<dbReference type="PROSITE" id="PS00868">
    <property type="entry name" value="CYS_MET_METAB_PP"/>
    <property type="match status" value="1"/>
</dbReference>
<organism evidence="10 11">
    <name type="scientific">Halopseudomonas formosensis</name>
    <dbReference type="NCBI Taxonomy" id="1002526"/>
    <lineage>
        <taxon>Bacteria</taxon>
        <taxon>Pseudomonadati</taxon>
        <taxon>Pseudomonadota</taxon>
        <taxon>Gammaproteobacteria</taxon>
        <taxon>Pseudomonadales</taxon>
        <taxon>Pseudomonadaceae</taxon>
        <taxon>Halopseudomonas</taxon>
    </lineage>
</organism>
<proteinExistence type="inferred from homology"/>
<evidence type="ECO:0000256" key="3">
    <source>
        <dbReference type="ARBA" id="ARBA00022679"/>
    </source>
</evidence>
<evidence type="ECO:0000256" key="9">
    <source>
        <dbReference type="RuleBase" id="RU362118"/>
    </source>
</evidence>
<dbReference type="InterPro" id="IPR006234">
    <property type="entry name" value="O-succ-hSer_sulfhydrylase"/>
</dbReference>
<dbReference type="HAMAP" id="MF_02056">
    <property type="entry name" value="MetZ"/>
    <property type="match status" value="1"/>
</dbReference>
<accession>A0A1I6BIJ3</accession>
<evidence type="ECO:0000256" key="7">
    <source>
        <dbReference type="HAMAP-Rule" id="MF_02056"/>
    </source>
</evidence>
<dbReference type="UniPathway" id="UPA00051">
    <property type="reaction ID" value="UER00449"/>
</dbReference>
<dbReference type="GO" id="GO:0019346">
    <property type="term" value="P:transsulfuration"/>
    <property type="evidence" value="ECO:0007669"/>
    <property type="project" value="InterPro"/>
</dbReference>
<dbReference type="GO" id="GO:0071266">
    <property type="term" value="P:'de novo' L-methionine biosynthetic process"/>
    <property type="evidence" value="ECO:0007669"/>
    <property type="project" value="UniProtKB-UniRule"/>
</dbReference>
<dbReference type="NCBIfam" id="NF006003">
    <property type="entry name" value="PRK08133.1"/>
    <property type="match status" value="1"/>
</dbReference>
<keyword evidence="7" id="KW-0486">Methionine biosynthesis</keyword>
<dbReference type="Gene3D" id="3.40.640.10">
    <property type="entry name" value="Type I PLP-dependent aspartate aminotransferase-like (Major domain)"/>
    <property type="match status" value="1"/>
</dbReference>
<dbReference type="GO" id="GO:0071268">
    <property type="term" value="P:homocysteine biosynthetic process"/>
    <property type="evidence" value="ECO:0007669"/>
    <property type="project" value="InterPro"/>
</dbReference>
<comment type="pathway">
    <text evidence="7">Amino-acid biosynthesis; L-methionine biosynthesis via de novo pathway; L-homocysteine from O-succinyl-L-homoserine: step 1/1.</text>
</comment>
<dbReference type="STRING" id="1002526.SAMN05216578_104120"/>
<keyword evidence="3 7" id="KW-0808">Transferase</keyword>
<dbReference type="AlphaFoldDB" id="A0A1I6BIJ3"/>
<evidence type="ECO:0000256" key="4">
    <source>
        <dbReference type="ARBA" id="ARBA00022898"/>
    </source>
</evidence>
<protein>
    <recommendedName>
        <fullName evidence="6 7">O-succinylhomoserine sulfhydrylase</fullName>
        <shortName evidence="7">OSH sulfhydrylase</shortName>
        <shortName evidence="7">OSHS sulfhydrylase</shortName>
        <ecNumber evidence="7">2.5.1.-</ecNumber>
    </recommendedName>
</protein>
<keyword evidence="7" id="KW-0028">Amino-acid biosynthesis</keyword>
<dbReference type="OrthoDB" id="9805807at2"/>
<evidence type="ECO:0000256" key="1">
    <source>
        <dbReference type="ARBA" id="ARBA00001933"/>
    </source>
</evidence>
<dbReference type="PANTHER" id="PTHR11808">
    <property type="entry name" value="TRANS-SULFURATION ENZYME FAMILY MEMBER"/>
    <property type="match status" value="1"/>
</dbReference>
<dbReference type="InterPro" id="IPR015422">
    <property type="entry name" value="PyrdxlP-dep_Trfase_small"/>
</dbReference>
<dbReference type="GO" id="GO:0005737">
    <property type="term" value="C:cytoplasm"/>
    <property type="evidence" value="ECO:0007669"/>
    <property type="project" value="TreeGrafter"/>
</dbReference>
<dbReference type="CDD" id="cd00614">
    <property type="entry name" value="CGS_like"/>
    <property type="match status" value="1"/>
</dbReference>
<evidence type="ECO:0000313" key="11">
    <source>
        <dbReference type="Proteomes" id="UP000242815"/>
    </source>
</evidence>
<dbReference type="GO" id="GO:0016765">
    <property type="term" value="F:transferase activity, transferring alkyl or aryl (other than methyl) groups"/>
    <property type="evidence" value="ECO:0007669"/>
    <property type="project" value="UniProtKB-UniRule"/>
</dbReference>
<dbReference type="InterPro" id="IPR015421">
    <property type="entry name" value="PyrdxlP-dep_Trfase_major"/>
</dbReference>
<comment type="cofactor">
    <cofactor evidence="1 7 9">
        <name>pyridoxal 5'-phosphate</name>
        <dbReference type="ChEBI" id="CHEBI:597326"/>
    </cofactor>
</comment>
<dbReference type="InterPro" id="IPR054542">
    <property type="entry name" value="Cys_met_metab_PP"/>
</dbReference>
<dbReference type="NCBIfam" id="TIGR01325">
    <property type="entry name" value="O_suc_HS_sulf"/>
    <property type="match status" value="1"/>
</dbReference>
<evidence type="ECO:0000256" key="8">
    <source>
        <dbReference type="PIRSR" id="PIRSR001434-2"/>
    </source>
</evidence>
<dbReference type="EC" id="2.5.1.-" evidence="7"/>
<dbReference type="InterPro" id="IPR000277">
    <property type="entry name" value="Cys/Met-Metab_PyrdxlP-dep_enz"/>
</dbReference>
<name>A0A1I6BIJ3_9GAMM</name>
<dbReference type="FunFam" id="3.40.640.10:FF:000035">
    <property type="entry name" value="O-succinylhomoserine sulfhydrylase"/>
    <property type="match status" value="1"/>
</dbReference>
<reference evidence="10 11" key="1">
    <citation type="submission" date="2016-10" db="EMBL/GenBank/DDBJ databases">
        <authorList>
            <person name="de Groot N.N."/>
        </authorList>
    </citation>
    <scope>NUCLEOTIDE SEQUENCE [LARGE SCALE GENOMIC DNA]</scope>
    <source>
        <strain evidence="10 11">JCM 18415</strain>
    </source>
</reference>
<evidence type="ECO:0000256" key="5">
    <source>
        <dbReference type="ARBA" id="ARBA00060995"/>
    </source>
</evidence>
<keyword evidence="4 7" id="KW-0663">Pyridoxal phosphate</keyword>
<dbReference type="PANTHER" id="PTHR11808:SF80">
    <property type="entry name" value="CYSTATHIONINE GAMMA-LYASE"/>
    <property type="match status" value="1"/>
</dbReference>
<sequence>MNSQWQPGRLNSDLDGAGFDTLAVRAGQTRGPEGEHGEALFLTSSYVFRSAAEAAACFAGEQPGNVYSRYMNPTVRTFEERIAAMEGAEQAVATASGMAAILATVMSLCSAGDHILVSRSVFGATVSLFDKYFKRFGVEVDYVGLSDIDRWRAACKPNTRLFFVESPSNPLAELVDIRALARVAQEQGALLAVDNCFCTPALQKPLALGADIVIHSATKYIDGQGRCLGGVVAGRHEHMQEVVGFLRTAGPSLSPFNAWVFLKGLETLRLRMAAHCASALELARWLAQQPEVEKVYYAGLPSHPQHALACSQQSAFGAVVSFEVRGGREAAWRFIDATRVVSITANLGDAKTTITHPASTTHGRLPAETREAAGIRDGLIRLAVGLEDVEDLRADLQRGLEAVRG</sequence>
<comment type="similarity">
    <text evidence="5 7">Belongs to the trans-sulfuration enzymes family. MetZ subfamily.</text>
</comment>
<dbReference type="PIRSF" id="PIRSF001434">
    <property type="entry name" value="CGS"/>
    <property type="match status" value="1"/>
</dbReference>